<protein>
    <recommendedName>
        <fullName evidence="9">TRAP transporter small permease protein</fullName>
    </recommendedName>
</protein>
<feature type="domain" description="Tripartite ATP-independent periplasmic transporters DctQ component" evidence="10">
    <location>
        <begin position="32"/>
        <end position="164"/>
    </location>
</feature>
<comment type="subunit">
    <text evidence="9">The complex comprises the extracytoplasmic solute receptor protein and the two transmembrane proteins.</text>
</comment>
<evidence type="ECO:0000256" key="1">
    <source>
        <dbReference type="ARBA" id="ARBA00004429"/>
    </source>
</evidence>
<dbReference type="GO" id="GO:0022857">
    <property type="term" value="F:transmembrane transporter activity"/>
    <property type="evidence" value="ECO:0007669"/>
    <property type="project" value="UniProtKB-UniRule"/>
</dbReference>
<evidence type="ECO:0000256" key="6">
    <source>
        <dbReference type="ARBA" id="ARBA00022989"/>
    </source>
</evidence>
<evidence type="ECO:0000256" key="5">
    <source>
        <dbReference type="ARBA" id="ARBA00022692"/>
    </source>
</evidence>
<dbReference type="Pfam" id="PF04290">
    <property type="entry name" value="DctQ"/>
    <property type="match status" value="1"/>
</dbReference>
<feature type="transmembrane region" description="Helical" evidence="9">
    <location>
        <begin position="136"/>
        <end position="154"/>
    </location>
</feature>
<evidence type="ECO:0000256" key="2">
    <source>
        <dbReference type="ARBA" id="ARBA00022448"/>
    </source>
</evidence>
<keyword evidence="6 9" id="KW-1133">Transmembrane helix</keyword>
<keyword evidence="2 9" id="KW-0813">Transport</keyword>
<keyword evidence="7 9" id="KW-0472">Membrane</keyword>
<comment type="function">
    <text evidence="9">Part of the tripartite ATP-independent periplasmic (TRAP) transport system.</text>
</comment>
<evidence type="ECO:0000256" key="4">
    <source>
        <dbReference type="ARBA" id="ARBA00022519"/>
    </source>
</evidence>
<gene>
    <name evidence="11" type="ORF">ISQ63_00755</name>
</gene>
<dbReference type="InterPro" id="IPR055348">
    <property type="entry name" value="DctQ"/>
</dbReference>
<evidence type="ECO:0000313" key="11">
    <source>
        <dbReference type="EMBL" id="MBL6811392.1"/>
    </source>
</evidence>
<dbReference type="AlphaFoldDB" id="A0A937I1U4"/>
<evidence type="ECO:0000256" key="8">
    <source>
        <dbReference type="ARBA" id="ARBA00038436"/>
    </source>
</evidence>
<keyword evidence="3" id="KW-1003">Cell membrane</keyword>
<accession>A0A937I1U4</accession>
<comment type="subcellular location">
    <subcellularLocation>
        <location evidence="1 9">Cell inner membrane</location>
        <topology evidence="1 9">Multi-pass membrane protein</topology>
    </subcellularLocation>
</comment>
<evidence type="ECO:0000256" key="7">
    <source>
        <dbReference type="ARBA" id="ARBA00023136"/>
    </source>
</evidence>
<reference evidence="11" key="1">
    <citation type="submission" date="2020-10" db="EMBL/GenBank/DDBJ databases">
        <title>Microbiome of the Black Sea water column analyzed by genome centric metagenomics.</title>
        <authorList>
            <person name="Cabello-Yeves P.J."/>
            <person name="Callieri C."/>
            <person name="Picazo A."/>
            <person name="Mehrshad M."/>
            <person name="Haro-Moreno J.M."/>
            <person name="Roda-Garcia J."/>
            <person name="Dzembekova N."/>
            <person name="Slabakova V."/>
            <person name="Slabakova N."/>
            <person name="Moncheva S."/>
            <person name="Rodriguez-Valera F."/>
        </authorList>
    </citation>
    <scope>NUCLEOTIDE SEQUENCE</scope>
    <source>
        <strain evidence="11">BS307-5m-G49</strain>
    </source>
</reference>
<dbReference type="InterPro" id="IPR007387">
    <property type="entry name" value="TRAP_DctQ"/>
</dbReference>
<dbReference type="EMBL" id="JADHQC010000002">
    <property type="protein sequence ID" value="MBL6811392.1"/>
    <property type="molecule type" value="Genomic_DNA"/>
</dbReference>
<dbReference type="Proteomes" id="UP000744438">
    <property type="component" value="Unassembled WGS sequence"/>
</dbReference>
<feature type="transmembrane region" description="Helical" evidence="9">
    <location>
        <begin position="12"/>
        <end position="43"/>
    </location>
</feature>
<evidence type="ECO:0000313" key="12">
    <source>
        <dbReference type="Proteomes" id="UP000744438"/>
    </source>
</evidence>
<keyword evidence="4 9" id="KW-0997">Cell inner membrane</keyword>
<evidence type="ECO:0000256" key="9">
    <source>
        <dbReference type="RuleBase" id="RU369079"/>
    </source>
</evidence>
<dbReference type="PANTHER" id="PTHR35011">
    <property type="entry name" value="2,3-DIKETO-L-GULONATE TRAP TRANSPORTER SMALL PERMEASE PROTEIN YIAM"/>
    <property type="match status" value="1"/>
</dbReference>
<sequence>MLKKITKTTENILNLFPFFFGNISSWLILLMIFLSSMIVILRYVFEIGVVAMQELLVYSHGMLFLFYAALAFKDDAHVRVDIFYRELSDERKRMINIFGNLFFLQPFAWVILIFSLEYVYFAWSINEISPEPGGLPFVYLFKTSLIIFPILLILQSFSELIKLVFKHD</sequence>
<dbReference type="GO" id="GO:0005886">
    <property type="term" value="C:plasma membrane"/>
    <property type="evidence" value="ECO:0007669"/>
    <property type="project" value="UniProtKB-SubCell"/>
</dbReference>
<feature type="transmembrane region" description="Helical" evidence="9">
    <location>
        <begin position="94"/>
        <end position="116"/>
    </location>
</feature>
<feature type="transmembrane region" description="Helical" evidence="9">
    <location>
        <begin position="55"/>
        <end position="73"/>
    </location>
</feature>
<keyword evidence="5 9" id="KW-0812">Transmembrane</keyword>
<comment type="similarity">
    <text evidence="8 9">Belongs to the TRAP transporter small permease family.</text>
</comment>
<proteinExistence type="inferred from homology"/>
<evidence type="ECO:0000259" key="10">
    <source>
        <dbReference type="Pfam" id="PF04290"/>
    </source>
</evidence>
<name>A0A937I1U4_9GAMM</name>
<dbReference type="PANTHER" id="PTHR35011:SF4">
    <property type="entry name" value="SLL1102 PROTEIN"/>
    <property type="match status" value="1"/>
</dbReference>
<comment type="caution">
    <text evidence="11">The sequence shown here is derived from an EMBL/GenBank/DDBJ whole genome shotgun (WGS) entry which is preliminary data.</text>
</comment>
<evidence type="ECO:0000256" key="3">
    <source>
        <dbReference type="ARBA" id="ARBA00022475"/>
    </source>
</evidence>
<organism evidence="11 12">
    <name type="scientific">SAR86 cluster bacterium</name>
    <dbReference type="NCBI Taxonomy" id="2030880"/>
    <lineage>
        <taxon>Bacteria</taxon>
        <taxon>Pseudomonadati</taxon>
        <taxon>Pseudomonadota</taxon>
        <taxon>Gammaproteobacteria</taxon>
        <taxon>SAR86 cluster</taxon>
    </lineage>
</organism>